<keyword evidence="7 8" id="KW-0472">Membrane</keyword>
<feature type="transmembrane region" description="Helical" evidence="8">
    <location>
        <begin position="153"/>
        <end position="174"/>
    </location>
</feature>
<organism evidence="9 10">
    <name type="scientific">Microbacterium marmarense</name>
    <dbReference type="NCBI Taxonomy" id="3122051"/>
    <lineage>
        <taxon>Bacteria</taxon>
        <taxon>Bacillati</taxon>
        <taxon>Actinomycetota</taxon>
        <taxon>Actinomycetes</taxon>
        <taxon>Micrococcales</taxon>
        <taxon>Microbacteriaceae</taxon>
        <taxon>Microbacterium</taxon>
    </lineage>
</organism>
<reference evidence="9 10" key="1">
    <citation type="submission" date="2024-02" db="EMBL/GenBank/DDBJ databases">
        <authorList>
            <person name="Saticioglu I.B."/>
        </authorList>
    </citation>
    <scope>NUCLEOTIDE SEQUENCE [LARGE SCALE GENOMIC DNA]</scope>
    <source>
        <strain evidence="9 10">Mu-86</strain>
    </source>
</reference>
<comment type="caution">
    <text evidence="9">The sequence shown here is derived from an EMBL/GenBank/DDBJ whole genome shotgun (WGS) entry which is preliminary data.</text>
</comment>
<dbReference type="InterPro" id="IPR002549">
    <property type="entry name" value="AI-2E-like"/>
</dbReference>
<evidence type="ECO:0000256" key="8">
    <source>
        <dbReference type="SAM" id="Phobius"/>
    </source>
</evidence>
<feature type="transmembrane region" description="Helical" evidence="8">
    <location>
        <begin position="206"/>
        <end position="229"/>
    </location>
</feature>
<dbReference type="EMBL" id="JBBDGL010000001">
    <property type="protein sequence ID" value="MEJ1154472.1"/>
    <property type="molecule type" value="Genomic_DNA"/>
</dbReference>
<comment type="similarity">
    <text evidence="2">Belongs to the autoinducer-2 exporter (AI-2E) (TC 2.A.86) family.</text>
</comment>
<evidence type="ECO:0000256" key="3">
    <source>
        <dbReference type="ARBA" id="ARBA00022448"/>
    </source>
</evidence>
<evidence type="ECO:0000256" key="6">
    <source>
        <dbReference type="ARBA" id="ARBA00022989"/>
    </source>
</evidence>
<protein>
    <submittedName>
        <fullName evidence="9">AI-2E family transporter</fullName>
    </submittedName>
</protein>
<evidence type="ECO:0000256" key="2">
    <source>
        <dbReference type="ARBA" id="ARBA00009773"/>
    </source>
</evidence>
<keyword evidence="3" id="KW-0813">Transport</keyword>
<dbReference type="PANTHER" id="PTHR21716">
    <property type="entry name" value="TRANSMEMBRANE PROTEIN"/>
    <property type="match status" value="1"/>
</dbReference>
<feature type="transmembrane region" description="Helical" evidence="8">
    <location>
        <begin position="265"/>
        <end position="284"/>
    </location>
</feature>
<evidence type="ECO:0000256" key="4">
    <source>
        <dbReference type="ARBA" id="ARBA00022475"/>
    </source>
</evidence>
<keyword evidence="4" id="KW-1003">Cell membrane</keyword>
<keyword evidence="6 8" id="KW-1133">Transmembrane helix</keyword>
<feature type="transmembrane region" description="Helical" evidence="8">
    <location>
        <begin position="33"/>
        <end position="51"/>
    </location>
</feature>
<evidence type="ECO:0000313" key="9">
    <source>
        <dbReference type="EMBL" id="MEJ1154472.1"/>
    </source>
</evidence>
<evidence type="ECO:0000256" key="1">
    <source>
        <dbReference type="ARBA" id="ARBA00004651"/>
    </source>
</evidence>
<dbReference type="Pfam" id="PF01594">
    <property type="entry name" value="AI-2E_transport"/>
    <property type="match status" value="1"/>
</dbReference>
<evidence type="ECO:0000313" key="10">
    <source>
        <dbReference type="Proteomes" id="UP001368654"/>
    </source>
</evidence>
<dbReference type="Proteomes" id="UP001368654">
    <property type="component" value="Unassembled WGS sequence"/>
</dbReference>
<comment type="subcellular location">
    <subcellularLocation>
        <location evidence="1">Cell membrane</location>
        <topology evidence="1">Multi-pass membrane protein</topology>
    </subcellularLocation>
</comment>
<feature type="transmembrane region" description="Helical" evidence="8">
    <location>
        <begin position="235"/>
        <end position="258"/>
    </location>
</feature>
<gene>
    <name evidence="9" type="ORF">WDU96_02525</name>
</gene>
<name>A0ABU8LQD2_9MICO</name>
<keyword evidence="5 8" id="KW-0812">Transmembrane</keyword>
<dbReference type="RefSeq" id="WP_337336909.1">
    <property type="nucleotide sequence ID" value="NZ_JBBDGL010000001.1"/>
</dbReference>
<evidence type="ECO:0000256" key="7">
    <source>
        <dbReference type="ARBA" id="ARBA00023136"/>
    </source>
</evidence>
<evidence type="ECO:0000256" key="5">
    <source>
        <dbReference type="ARBA" id="ARBA00022692"/>
    </source>
</evidence>
<dbReference type="PANTHER" id="PTHR21716:SF53">
    <property type="entry name" value="PERMEASE PERM-RELATED"/>
    <property type="match status" value="1"/>
</dbReference>
<feature type="transmembrane region" description="Helical" evidence="8">
    <location>
        <begin position="7"/>
        <end position="27"/>
    </location>
</feature>
<proteinExistence type="inferred from homology"/>
<accession>A0ABU8LQD2</accession>
<feature type="transmembrane region" description="Helical" evidence="8">
    <location>
        <begin position="63"/>
        <end position="88"/>
    </location>
</feature>
<sequence>MILESPFSAGLMLTIGGLAAYALGAAVSQLATILIYISFAMFAGLGLDPLVRFLEKRNVNRAWGIVIVYASFAIVFVGAALLLLPAIVKQVVQFVHDIPGIVSDFRASDTYSWLIANFGDQVSTAVKDVEAFLTDPTHIAAIGGGIVQVGTSIATTLSGLIIVLVLSLYFLASLPSIKLSFNRLLPARNRAKAAEMTETIADSIGGYLIGMVVLAFANSVVALALHLALGLPFPALMAALAFGITLIPLVGSVVYWVVATALALFTGWLPALIFAAVYLVYMQLEAYVLTPRVMRRAISVPGALVVIGALIGGTLLGLLGALVAIPVTASLLLIVKQVFVPRQDAKL</sequence>
<feature type="transmembrane region" description="Helical" evidence="8">
    <location>
        <begin position="304"/>
        <end position="335"/>
    </location>
</feature>
<keyword evidence="10" id="KW-1185">Reference proteome</keyword>